<dbReference type="Proteomes" id="UP000008561">
    <property type="component" value="Chromosome"/>
</dbReference>
<evidence type="ECO:0000256" key="1">
    <source>
        <dbReference type="SAM" id="SignalP"/>
    </source>
</evidence>
<organism evidence="2 3">
    <name type="scientific">Desulfosudis oleivorans (strain DSM 6200 / JCM 39069 / Hxd3)</name>
    <name type="common">Desulfococcus oleovorans</name>
    <dbReference type="NCBI Taxonomy" id="96561"/>
    <lineage>
        <taxon>Bacteria</taxon>
        <taxon>Pseudomonadati</taxon>
        <taxon>Thermodesulfobacteriota</taxon>
        <taxon>Desulfobacteria</taxon>
        <taxon>Desulfobacterales</taxon>
        <taxon>Desulfosudaceae</taxon>
        <taxon>Desulfosudis</taxon>
    </lineage>
</organism>
<dbReference type="eggNOG" id="ENOG50303IT">
    <property type="taxonomic scope" value="Bacteria"/>
</dbReference>
<dbReference type="OrthoDB" id="5431158at2"/>
<dbReference type="STRING" id="96561.Dole_2737"/>
<dbReference type="AlphaFoldDB" id="A8ZXG1"/>
<accession>A8ZXG1</accession>
<gene>
    <name evidence="2" type="ordered locus">Dole_2737</name>
</gene>
<evidence type="ECO:0000313" key="3">
    <source>
        <dbReference type="Proteomes" id="UP000008561"/>
    </source>
</evidence>
<feature type="chain" id="PRO_5002734747" description="DUF4390 domain-containing protein" evidence="1">
    <location>
        <begin position="28"/>
        <end position="190"/>
    </location>
</feature>
<feature type="signal peptide" evidence="1">
    <location>
        <begin position="1"/>
        <end position="27"/>
    </location>
</feature>
<keyword evidence="1" id="KW-0732">Signal</keyword>
<evidence type="ECO:0000313" key="2">
    <source>
        <dbReference type="EMBL" id="ABW68540.1"/>
    </source>
</evidence>
<dbReference type="KEGG" id="dol:Dole_2737"/>
<proteinExistence type="predicted"/>
<evidence type="ECO:0008006" key="4">
    <source>
        <dbReference type="Google" id="ProtNLM"/>
    </source>
</evidence>
<reference evidence="2 3" key="1">
    <citation type="submission" date="2007-10" db="EMBL/GenBank/DDBJ databases">
        <title>Complete sequence of Desulfococcus oleovorans Hxd3.</title>
        <authorList>
            <consortium name="US DOE Joint Genome Institute"/>
            <person name="Copeland A."/>
            <person name="Lucas S."/>
            <person name="Lapidus A."/>
            <person name="Barry K."/>
            <person name="Glavina del Rio T."/>
            <person name="Dalin E."/>
            <person name="Tice H."/>
            <person name="Pitluck S."/>
            <person name="Kiss H."/>
            <person name="Brettin T."/>
            <person name="Bruce D."/>
            <person name="Detter J.C."/>
            <person name="Han C."/>
            <person name="Schmutz J."/>
            <person name="Larimer F."/>
            <person name="Land M."/>
            <person name="Hauser L."/>
            <person name="Kyrpides N."/>
            <person name="Kim E."/>
            <person name="Wawrik B."/>
            <person name="Richardson P."/>
        </authorList>
    </citation>
    <scope>NUCLEOTIDE SEQUENCE [LARGE SCALE GENOMIC DNA]</scope>
    <source>
        <strain evidence="3">DSM 6200 / JCM 39069 / Hxd3</strain>
    </source>
</reference>
<sequence>MHSMFRFSGLMLSCMLFVMICHTPAPADGARLSEMSVTPSGDVLVFQTTVAGAFNEKMEAAIKSGVPVTFTFLIRAARVRRMWFDKDVTEFRVTHTIKYDNLKEEFTVKRSWEGEKTLVTKSLDQARNAMVRIEGLPLCSLNDLERDTVYRVSAKAELDKLTLPLYLHYVLFFVSFWDVETDWHHVDFTY</sequence>
<dbReference type="RefSeq" id="WP_012176151.1">
    <property type="nucleotide sequence ID" value="NC_009943.1"/>
</dbReference>
<name>A8ZXG1_DESOH</name>
<dbReference type="Pfam" id="PF14334">
    <property type="entry name" value="DUF4390"/>
    <property type="match status" value="1"/>
</dbReference>
<dbReference type="EMBL" id="CP000859">
    <property type="protein sequence ID" value="ABW68540.1"/>
    <property type="molecule type" value="Genomic_DNA"/>
</dbReference>
<dbReference type="InterPro" id="IPR025500">
    <property type="entry name" value="DUF4390"/>
</dbReference>
<protein>
    <recommendedName>
        <fullName evidence="4">DUF4390 domain-containing protein</fullName>
    </recommendedName>
</protein>
<keyword evidence="3" id="KW-1185">Reference proteome</keyword>
<dbReference type="HOGENOM" id="CLU_070058_3_0_7"/>